<evidence type="ECO:0000313" key="4">
    <source>
        <dbReference type="Proteomes" id="UP000072933"/>
    </source>
</evidence>
<dbReference type="Proteomes" id="UP000072933">
    <property type="component" value="Unassembled WGS sequence"/>
</dbReference>
<accession>A0A0Z8N8M9</accession>
<dbReference type="RefSeq" id="WP_044669119.1">
    <property type="nucleotide sequence ID" value="NZ_CEDG01000012.1"/>
</dbReference>
<evidence type="ECO:0000313" key="1">
    <source>
        <dbReference type="EMBL" id="CYV39602.1"/>
    </source>
</evidence>
<dbReference type="EMBL" id="FIID01000001">
    <property type="protein sequence ID" value="CYV39602.1"/>
    <property type="molecule type" value="Genomic_DNA"/>
</dbReference>
<name>A0A0Z8N8M9_STRSU</name>
<gene>
    <name evidence="1" type="ORF">ERS132370_00115</name>
    <name evidence="2" type="ORF">ERS132452_01992</name>
</gene>
<protein>
    <submittedName>
        <fullName evidence="2">Uncharacterized protein</fullName>
    </submittedName>
</protein>
<proteinExistence type="predicted"/>
<sequence>MEKLTKNHLSEIDTIVKMIDIIAESIFLELMKECDNLAEMKSRTSHFDKYSDLPVETAKICEIVAGRVRKTAKEYIDIKNSQHKIVLGE</sequence>
<dbReference type="Proteomes" id="UP000071765">
    <property type="component" value="Unassembled WGS sequence"/>
</dbReference>
<dbReference type="AlphaFoldDB" id="A0A0Z8N8M9"/>
<evidence type="ECO:0000313" key="3">
    <source>
        <dbReference type="Proteomes" id="UP000071765"/>
    </source>
</evidence>
<evidence type="ECO:0000313" key="2">
    <source>
        <dbReference type="EMBL" id="CYW22806.1"/>
    </source>
</evidence>
<reference evidence="3 4" key="1">
    <citation type="submission" date="2016-02" db="EMBL/GenBank/DDBJ databases">
        <authorList>
            <consortium name="Pathogen Informatics"/>
        </authorList>
    </citation>
    <scope>NUCLEOTIDE SEQUENCE [LARGE SCALE GENOMIC DNA]</scope>
    <source>
        <strain evidence="1 4">LSS8</strain>
        <strain evidence="2 3">LSS90</strain>
    </source>
</reference>
<dbReference type="EMBL" id="FIIN01000016">
    <property type="protein sequence ID" value="CYW22806.1"/>
    <property type="molecule type" value="Genomic_DNA"/>
</dbReference>
<organism evidence="2 3">
    <name type="scientific">Streptococcus suis</name>
    <dbReference type="NCBI Taxonomy" id="1307"/>
    <lineage>
        <taxon>Bacteria</taxon>
        <taxon>Bacillati</taxon>
        <taxon>Bacillota</taxon>
        <taxon>Bacilli</taxon>
        <taxon>Lactobacillales</taxon>
        <taxon>Streptococcaceae</taxon>
        <taxon>Streptococcus</taxon>
    </lineage>
</organism>